<dbReference type="InterPro" id="IPR004875">
    <property type="entry name" value="DDE_SF_endonuclease_dom"/>
</dbReference>
<dbReference type="EnsemblMetazoa" id="Aqu2.1.28123_001">
    <property type="protein sequence ID" value="Aqu2.1.28123_001"/>
    <property type="gene ID" value="Aqu2.1.28123"/>
</dbReference>
<feature type="domain" description="DDE-1" evidence="1">
    <location>
        <begin position="18"/>
        <end position="78"/>
    </location>
</feature>
<dbReference type="InParanoid" id="A0A1X7UK51"/>
<proteinExistence type="predicted"/>
<evidence type="ECO:0000259" key="1">
    <source>
        <dbReference type="Pfam" id="PF03184"/>
    </source>
</evidence>
<sequence>MGFGKKGNQCHGGKKSKMRITVAFFVSAAGKELKPIVTMKSENARYFLKSQNTDLPVTYFSQQKAWMTADIMDAILSKLNRQFSCNGFFC</sequence>
<name>A0A1X7UK51_AMPQE</name>
<dbReference type="OrthoDB" id="10056141at2759"/>
<dbReference type="AlphaFoldDB" id="A0A1X7UK51"/>
<protein>
    <recommendedName>
        <fullName evidence="1">DDE-1 domain-containing protein</fullName>
    </recommendedName>
</protein>
<dbReference type="Pfam" id="PF03184">
    <property type="entry name" value="DDE_1"/>
    <property type="match status" value="1"/>
</dbReference>
<dbReference type="GO" id="GO:0003676">
    <property type="term" value="F:nucleic acid binding"/>
    <property type="evidence" value="ECO:0007669"/>
    <property type="project" value="InterPro"/>
</dbReference>
<accession>A0A1X7UK51</accession>
<evidence type="ECO:0000313" key="2">
    <source>
        <dbReference type="EnsemblMetazoa" id="Aqu2.1.28123_001"/>
    </source>
</evidence>
<organism evidence="2">
    <name type="scientific">Amphimedon queenslandica</name>
    <name type="common">Sponge</name>
    <dbReference type="NCBI Taxonomy" id="400682"/>
    <lineage>
        <taxon>Eukaryota</taxon>
        <taxon>Metazoa</taxon>
        <taxon>Porifera</taxon>
        <taxon>Demospongiae</taxon>
        <taxon>Heteroscleromorpha</taxon>
        <taxon>Haplosclerida</taxon>
        <taxon>Niphatidae</taxon>
        <taxon>Amphimedon</taxon>
    </lineage>
</organism>
<reference evidence="2" key="1">
    <citation type="submission" date="2017-05" db="UniProtKB">
        <authorList>
            <consortium name="EnsemblMetazoa"/>
        </authorList>
    </citation>
    <scope>IDENTIFICATION</scope>
</reference>